<protein>
    <submittedName>
        <fullName evidence="2">Uncharacterized protein</fullName>
    </submittedName>
</protein>
<dbReference type="GO" id="GO:0006325">
    <property type="term" value="P:chromatin organization"/>
    <property type="evidence" value="ECO:0007669"/>
    <property type="project" value="TreeGrafter"/>
</dbReference>
<dbReference type="GO" id="GO:0005634">
    <property type="term" value="C:nucleus"/>
    <property type="evidence" value="ECO:0007669"/>
    <property type="project" value="TreeGrafter"/>
</dbReference>
<dbReference type="InterPro" id="IPR040031">
    <property type="entry name" value="Codanin-1"/>
</dbReference>
<gene>
    <name evidence="2" type="ORF">PBRA_002098</name>
</gene>
<proteinExistence type="predicted"/>
<evidence type="ECO:0000313" key="3">
    <source>
        <dbReference type="Proteomes" id="UP000039324"/>
    </source>
</evidence>
<dbReference type="AlphaFoldDB" id="A0A0G4J1U3"/>
<dbReference type="Proteomes" id="UP000039324">
    <property type="component" value="Unassembled WGS sequence"/>
</dbReference>
<dbReference type="PANTHER" id="PTHR28678">
    <property type="entry name" value="CODANIN-1"/>
    <property type="match status" value="1"/>
</dbReference>
<evidence type="ECO:0000256" key="1">
    <source>
        <dbReference type="SAM" id="MobiDB-lite"/>
    </source>
</evidence>
<organism evidence="2 3">
    <name type="scientific">Plasmodiophora brassicae</name>
    <name type="common">Clubroot disease agent</name>
    <dbReference type="NCBI Taxonomy" id="37360"/>
    <lineage>
        <taxon>Eukaryota</taxon>
        <taxon>Sar</taxon>
        <taxon>Rhizaria</taxon>
        <taxon>Endomyxa</taxon>
        <taxon>Phytomyxea</taxon>
        <taxon>Plasmodiophorida</taxon>
        <taxon>Plasmodiophoridae</taxon>
        <taxon>Plasmodiophora</taxon>
    </lineage>
</organism>
<feature type="region of interest" description="Disordered" evidence="1">
    <location>
        <begin position="81"/>
        <end position="156"/>
    </location>
</feature>
<evidence type="ECO:0000313" key="2">
    <source>
        <dbReference type="EMBL" id="CEP01492.1"/>
    </source>
</evidence>
<dbReference type="OrthoDB" id="76815at2759"/>
<dbReference type="EMBL" id="CDSF01000112">
    <property type="protein sequence ID" value="CEP01492.1"/>
    <property type="molecule type" value="Genomic_DNA"/>
</dbReference>
<reference evidence="2 3" key="1">
    <citation type="submission" date="2015-02" db="EMBL/GenBank/DDBJ databases">
        <authorList>
            <person name="Chooi Y.-H."/>
        </authorList>
    </citation>
    <scope>NUCLEOTIDE SEQUENCE [LARGE SCALE GENOMIC DNA]</scope>
    <source>
        <strain evidence="2">E3</strain>
    </source>
</reference>
<keyword evidence="3" id="KW-1185">Reference proteome</keyword>
<accession>A0A0G4J1U3</accession>
<sequence length="940" mass="104442">MAFVWDTDVPVADVCRWLAGDGVQFGDDSERCAVARALAADLHEEWLRLASLWQKAPVVRAERHPAREPPGHQIRITPTPVVAQGQTSSPPAFRPMQESSPNMLRKVPSNEIRRQVRLESATAWAHQRKSSPPVRLDDDVRSSSSGSSPARAMNQPTRNEVVVRLANIFSTIVMSRLVPHVLLEVRFLVDLLLAPRRDRFPVQCPDNRLFNSTDDCLLFSGRALDTLTGIISHLGEKLTTLLVNCDAAKAHCPKLVTELAKMPTAERTNDFNEDDLLGVDESFRPSLDSRRMFKTPAQMRLYTNREQTRDLFMEALTSYRGSLGDRSDVRQIIDNCAPPNYHFLAGLFVNQLIQQCWNDRSWLPNKAAASSDPEKLRKMQRLARRVSAPSAVLTAAAKSVPLDSDSDTATESRFTGAEKFFFRLLRDSDHHRFSQLVRAHLANKVASLRATEDLRTARIVKLMTLGKFLGFITFSPFWVVDELQSPNAVKETSQILQSSRIGPFSLNQILRNALQRGALSLLTNVPWICEMLKMSSEASRATSEIQEAVSLLRQVPRQFNSSVGACVSVAIEELFLTLRLNLEPSTSIVDDIEDRHKRDRILFAASPHLEQALAALRKSSSSAVTAAPTRMITPSRNVVAPSSVTTTLRSAFFTCNSELASLVPLILDRVVPNVVELAIRSACDSAVRLFAVRNSDDQVEERREDALLAATRDAMSMSLSSCKERIPLAIDALAPRTARAPVDSKVAEHAKALAISHAADRVSDLVKNRLPEAFDDLWDSSVKRLSRPPSSTDQIRSPRATRLKHSFCSSSILALFTSFAQQAHIEDCSQIIGAVRSVSRPDVPQLLSSLAHPSLLHLPSWPTVFVTVITDVPISPCLVESVLIKVVNSETERQIVRFVELYLLRLDEGFRLHFLNLLSRCSSLEAKSVLTDVCCVATAF</sequence>
<dbReference type="PANTHER" id="PTHR28678:SF1">
    <property type="entry name" value="CODANIN-1"/>
    <property type="match status" value="1"/>
</dbReference>
<name>A0A0G4J1U3_PLABS</name>